<organism evidence="1 2">
    <name type="scientific">Actinidia rufa</name>
    <dbReference type="NCBI Taxonomy" id="165716"/>
    <lineage>
        <taxon>Eukaryota</taxon>
        <taxon>Viridiplantae</taxon>
        <taxon>Streptophyta</taxon>
        <taxon>Embryophyta</taxon>
        <taxon>Tracheophyta</taxon>
        <taxon>Spermatophyta</taxon>
        <taxon>Magnoliopsida</taxon>
        <taxon>eudicotyledons</taxon>
        <taxon>Gunneridae</taxon>
        <taxon>Pentapetalae</taxon>
        <taxon>asterids</taxon>
        <taxon>Ericales</taxon>
        <taxon>Actinidiaceae</taxon>
        <taxon>Actinidia</taxon>
    </lineage>
</organism>
<name>A0A7J0E972_9ERIC</name>
<evidence type="ECO:0000313" key="1">
    <source>
        <dbReference type="EMBL" id="GFY82217.1"/>
    </source>
</evidence>
<gene>
    <name evidence="1" type="ORF">Acr_02g0004570</name>
</gene>
<keyword evidence="2" id="KW-1185">Reference proteome</keyword>
<evidence type="ECO:0000313" key="2">
    <source>
        <dbReference type="Proteomes" id="UP000585474"/>
    </source>
</evidence>
<sequence>MLDVNSILWLLTSLHWLLQCILVGRLLDKGLVLKWIVVFYKLDGDINWHDVIGLLNFFNSSVGKLVGTLSRGGKLKGARCWRKDCGSDFFDAGHVLSSEALRPLMEVVRRRSN</sequence>
<dbReference type="AlphaFoldDB" id="A0A7J0E972"/>
<protein>
    <submittedName>
        <fullName evidence="1">Uncharacterized protein</fullName>
    </submittedName>
</protein>
<comment type="caution">
    <text evidence="1">The sequence shown here is derived from an EMBL/GenBank/DDBJ whole genome shotgun (WGS) entry which is preliminary data.</text>
</comment>
<dbReference type="EMBL" id="BJWL01000002">
    <property type="protein sequence ID" value="GFY82217.1"/>
    <property type="molecule type" value="Genomic_DNA"/>
</dbReference>
<reference evidence="1 2" key="1">
    <citation type="submission" date="2019-07" db="EMBL/GenBank/DDBJ databases">
        <title>De Novo Assembly of kiwifruit Actinidia rufa.</title>
        <authorList>
            <person name="Sugita-Konishi S."/>
            <person name="Sato K."/>
            <person name="Mori E."/>
            <person name="Abe Y."/>
            <person name="Kisaki G."/>
            <person name="Hamano K."/>
            <person name="Suezawa K."/>
            <person name="Otani M."/>
            <person name="Fukuda T."/>
            <person name="Manabe T."/>
            <person name="Gomi K."/>
            <person name="Tabuchi M."/>
            <person name="Akimitsu K."/>
            <person name="Kataoka I."/>
        </authorList>
    </citation>
    <scope>NUCLEOTIDE SEQUENCE [LARGE SCALE GENOMIC DNA]</scope>
    <source>
        <strain evidence="2">cv. Fuchu</strain>
    </source>
</reference>
<accession>A0A7J0E972</accession>
<proteinExistence type="predicted"/>
<dbReference type="Proteomes" id="UP000585474">
    <property type="component" value="Unassembled WGS sequence"/>
</dbReference>